<dbReference type="AlphaFoldDB" id="A0A316GEX6"/>
<gene>
    <name evidence="2" type="ORF">C8D95_101591</name>
</gene>
<dbReference type="InterPro" id="IPR022472">
    <property type="entry name" value="VPLPA-CTERM"/>
</dbReference>
<sequence length="220" mass="22639">MSIFLRSAATAAIVLSASTADAATFLYSASVDSLTQSGTSPGDPVVAPVGTPGTVTLSIDDSDPLAPLFDPGPISGVFTASVSVPGYFSGEAVFVDFLSSFTATADYLQFTTHGDTSYVDIGSFPITVPDGYHSFRVDYGAPLVAAPVTVGDVVAALSAPGASGFFRHEIVLVDEENDRIATGQTTVAFSDEDMPEVPLPAAGWMLIAGLLALPAVARRR</sequence>
<organism evidence="2 3">
    <name type="scientific">Silicimonas algicola</name>
    <dbReference type="NCBI Taxonomy" id="1826607"/>
    <lineage>
        <taxon>Bacteria</taxon>
        <taxon>Pseudomonadati</taxon>
        <taxon>Pseudomonadota</taxon>
        <taxon>Alphaproteobacteria</taxon>
        <taxon>Rhodobacterales</taxon>
        <taxon>Paracoccaceae</taxon>
    </lineage>
</organism>
<evidence type="ECO:0000313" key="2">
    <source>
        <dbReference type="EMBL" id="PWK58775.1"/>
    </source>
</evidence>
<dbReference type="NCBIfam" id="TIGR03370">
    <property type="entry name" value="VPLPA-CTERM"/>
    <property type="match status" value="1"/>
</dbReference>
<dbReference type="EMBL" id="QGGV01000001">
    <property type="protein sequence ID" value="PWK58775.1"/>
    <property type="molecule type" value="Genomic_DNA"/>
</dbReference>
<dbReference type="OrthoDB" id="7874183at2"/>
<accession>A0A316GEX6</accession>
<comment type="caution">
    <text evidence="2">The sequence shown here is derived from an EMBL/GenBank/DDBJ whole genome shotgun (WGS) entry which is preliminary data.</text>
</comment>
<feature type="chain" id="PRO_5016242452" evidence="1">
    <location>
        <begin position="23"/>
        <end position="220"/>
    </location>
</feature>
<name>A0A316GEX6_9RHOB</name>
<protein>
    <submittedName>
        <fullName evidence="2">Putative secreted protein</fullName>
    </submittedName>
</protein>
<dbReference type="KEGG" id="salo:EF888_04400"/>
<keyword evidence="3" id="KW-1185">Reference proteome</keyword>
<keyword evidence="1" id="KW-0732">Signal</keyword>
<evidence type="ECO:0000313" key="3">
    <source>
        <dbReference type="Proteomes" id="UP000245390"/>
    </source>
</evidence>
<dbReference type="Proteomes" id="UP000245390">
    <property type="component" value="Unassembled WGS sequence"/>
</dbReference>
<feature type="signal peptide" evidence="1">
    <location>
        <begin position="1"/>
        <end position="22"/>
    </location>
</feature>
<dbReference type="RefSeq" id="WP_109757625.1">
    <property type="nucleotide sequence ID" value="NZ_CP034588.1"/>
</dbReference>
<reference evidence="2 3" key="1">
    <citation type="submission" date="2018-05" db="EMBL/GenBank/DDBJ databases">
        <title>Genomic Encyclopedia of Type Strains, Phase IV (KMG-IV): sequencing the most valuable type-strain genomes for metagenomic binning, comparative biology and taxonomic classification.</title>
        <authorList>
            <person name="Goeker M."/>
        </authorList>
    </citation>
    <scope>NUCLEOTIDE SEQUENCE [LARGE SCALE GENOMIC DNA]</scope>
    <source>
        <strain evidence="2 3">DSM 103371</strain>
    </source>
</reference>
<evidence type="ECO:0000256" key="1">
    <source>
        <dbReference type="SAM" id="SignalP"/>
    </source>
</evidence>
<proteinExistence type="predicted"/>